<dbReference type="Proteomes" id="UP000247811">
    <property type="component" value="Unassembled WGS sequence"/>
</dbReference>
<dbReference type="InterPro" id="IPR011008">
    <property type="entry name" value="Dimeric_a/b-barrel"/>
</dbReference>
<dbReference type="AlphaFoldDB" id="A0A318GY62"/>
<proteinExistence type="predicted"/>
<dbReference type="SUPFAM" id="SSF54909">
    <property type="entry name" value="Dimeric alpha+beta barrel"/>
    <property type="match status" value="1"/>
</dbReference>
<evidence type="ECO:0000313" key="2">
    <source>
        <dbReference type="Proteomes" id="UP000247811"/>
    </source>
</evidence>
<dbReference type="Gene3D" id="3.30.70.100">
    <property type="match status" value="1"/>
</dbReference>
<dbReference type="RefSeq" id="WP_110402026.1">
    <property type="nucleotide sequence ID" value="NZ_QJJS01000019.1"/>
</dbReference>
<accession>A0A318GY62</accession>
<dbReference type="EMBL" id="QJJS01000019">
    <property type="protein sequence ID" value="PXW93540.1"/>
    <property type="molecule type" value="Genomic_DNA"/>
</dbReference>
<dbReference type="OrthoDB" id="6064772at2"/>
<gene>
    <name evidence="1" type="ORF">C7444_11951</name>
</gene>
<reference evidence="1 2" key="1">
    <citation type="submission" date="2018-05" db="EMBL/GenBank/DDBJ databases">
        <title>Genomic Encyclopedia of Type Strains, Phase IV (KMG-IV): sequencing the most valuable type-strain genomes for metagenomic binning, comparative biology and taxonomic classification.</title>
        <authorList>
            <person name="Goeker M."/>
        </authorList>
    </citation>
    <scope>NUCLEOTIDE SEQUENCE [LARGE SCALE GENOMIC DNA]</scope>
    <source>
        <strain evidence="1 2">DSM 566</strain>
    </source>
</reference>
<comment type="caution">
    <text evidence="1">The sequence shown here is derived from an EMBL/GenBank/DDBJ whole genome shotgun (WGS) entry which is preliminary data.</text>
</comment>
<protein>
    <recommendedName>
        <fullName evidence="3">Heme-degrading monooxygenase HmoA</fullName>
    </recommendedName>
</protein>
<evidence type="ECO:0008006" key="3">
    <source>
        <dbReference type="Google" id="ProtNLM"/>
    </source>
</evidence>
<sequence length="111" mass="12555">MYSATFIFDKKQFDPEFHALDLEIAAAARLSTGYLGEESWENPGTGRICNVYYWSDELGLQELIRHPRHLQAKASQERWLNGYQVVIAKVLRSYGDGAMDHPTLRTPGAPA</sequence>
<organism evidence="1 2">
    <name type="scientific">Sphaerotilus hippei</name>
    <dbReference type="NCBI Taxonomy" id="744406"/>
    <lineage>
        <taxon>Bacteria</taxon>
        <taxon>Pseudomonadati</taxon>
        <taxon>Pseudomonadota</taxon>
        <taxon>Betaproteobacteria</taxon>
        <taxon>Burkholderiales</taxon>
        <taxon>Sphaerotilaceae</taxon>
        <taxon>Sphaerotilus</taxon>
    </lineage>
</organism>
<name>A0A318GY62_9BURK</name>
<keyword evidence="2" id="KW-1185">Reference proteome</keyword>
<evidence type="ECO:0000313" key="1">
    <source>
        <dbReference type="EMBL" id="PXW93540.1"/>
    </source>
</evidence>